<dbReference type="AlphaFoldDB" id="A0A382IG46"/>
<protein>
    <submittedName>
        <fullName evidence="3">Uncharacterized protein</fullName>
    </submittedName>
</protein>
<sequence>VPDAARLADWETVQALVARGTDVIATQGDGTTALHWAGYWDDVDAASLLLRAGADPSAVNDLGATPLWTAAENGSATMVAHLLEAGADPNAVLLSGETVLMTGSRTGNVEVVRALLAEGADVNAVERGRGQTALMWAVAQRHPEVVGVLLEHGADVRARSDVRTEVVKTSPEPWNPDYIAALPQGGYTPLLFAARVGDVTSARWLVSAGADVDDTAPYATSATVVAAHSG</sequence>
<dbReference type="Gene3D" id="1.25.40.20">
    <property type="entry name" value="Ankyrin repeat-containing domain"/>
    <property type="match status" value="3"/>
</dbReference>
<dbReference type="InterPro" id="IPR036770">
    <property type="entry name" value="Ankyrin_rpt-contain_sf"/>
</dbReference>
<evidence type="ECO:0000313" key="3">
    <source>
        <dbReference type="EMBL" id="SVB98576.1"/>
    </source>
</evidence>
<dbReference type="PRINTS" id="PR01415">
    <property type="entry name" value="ANKYRIN"/>
</dbReference>
<name>A0A382IG46_9ZZZZ</name>
<dbReference type="InterPro" id="IPR002110">
    <property type="entry name" value="Ankyrin_rpt"/>
</dbReference>
<dbReference type="PANTHER" id="PTHR24166">
    <property type="entry name" value="ROLLING PEBBLES, ISOFORM B"/>
    <property type="match status" value="1"/>
</dbReference>
<accession>A0A382IG46</accession>
<dbReference type="SMART" id="SM00248">
    <property type="entry name" value="ANK"/>
    <property type="match status" value="5"/>
</dbReference>
<keyword evidence="1" id="KW-0677">Repeat</keyword>
<dbReference type="PROSITE" id="PS50297">
    <property type="entry name" value="ANK_REP_REGION"/>
    <property type="match status" value="5"/>
</dbReference>
<evidence type="ECO:0000256" key="2">
    <source>
        <dbReference type="ARBA" id="ARBA00023043"/>
    </source>
</evidence>
<proteinExistence type="predicted"/>
<dbReference type="Pfam" id="PF12796">
    <property type="entry name" value="Ank_2"/>
    <property type="match status" value="1"/>
</dbReference>
<evidence type="ECO:0000256" key="1">
    <source>
        <dbReference type="ARBA" id="ARBA00022737"/>
    </source>
</evidence>
<organism evidence="3">
    <name type="scientific">marine metagenome</name>
    <dbReference type="NCBI Taxonomy" id="408172"/>
    <lineage>
        <taxon>unclassified sequences</taxon>
        <taxon>metagenomes</taxon>
        <taxon>ecological metagenomes</taxon>
    </lineage>
</organism>
<dbReference type="SUPFAM" id="SSF48403">
    <property type="entry name" value="Ankyrin repeat"/>
    <property type="match status" value="1"/>
</dbReference>
<dbReference type="InterPro" id="IPR050889">
    <property type="entry name" value="Dendritic_Spine_Reg/Scaffold"/>
</dbReference>
<dbReference type="Pfam" id="PF00023">
    <property type="entry name" value="Ank"/>
    <property type="match status" value="2"/>
</dbReference>
<feature type="non-terminal residue" evidence="3">
    <location>
        <position position="230"/>
    </location>
</feature>
<reference evidence="3" key="1">
    <citation type="submission" date="2018-05" db="EMBL/GenBank/DDBJ databases">
        <authorList>
            <person name="Lanie J.A."/>
            <person name="Ng W.-L."/>
            <person name="Kazmierczak K.M."/>
            <person name="Andrzejewski T.M."/>
            <person name="Davidsen T.M."/>
            <person name="Wayne K.J."/>
            <person name="Tettelin H."/>
            <person name="Glass J.I."/>
            <person name="Rusch D."/>
            <person name="Podicherti R."/>
            <person name="Tsui H.-C.T."/>
            <person name="Winkler M.E."/>
        </authorList>
    </citation>
    <scope>NUCLEOTIDE SEQUENCE</scope>
</reference>
<feature type="non-terminal residue" evidence="3">
    <location>
        <position position="1"/>
    </location>
</feature>
<gene>
    <name evidence="3" type="ORF">METZ01_LOCUS251430</name>
</gene>
<dbReference type="EMBL" id="UINC01067168">
    <property type="protein sequence ID" value="SVB98576.1"/>
    <property type="molecule type" value="Genomic_DNA"/>
</dbReference>
<dbReference type="PROSITE" id="PS50088">
    <property type="entry name" value="ANK_REPEAT"/>
    <property type="match status" value="5"/>
</dbReference>
<keyword evidence="2" id="KW-0040">ANK repeat</keyword>
<dbReference type="PANTHER" id="PTHR24166:SF48">
    <property type="entry name" value="PROTEIN VAPYRIN"/>
    <property type="match status" value="1"/>
</dbReference>